<dbReference type="Pfam" id="PF08386">
    <property type="entry name" value="Abhydrolase_4"/>
    <property type="match status" value="1"/>
</dbReference>
<evidence type="ECO:0000259" key="3">
    <source>
        <dbReference type="Pfam" id="PF00561"/>
    </source>
</evidence>
<name>A0A8H5ESW1_9AGAR</name>
<dbReference type="AlphaFoldDB" id="A0A8H5ESW1"/>
<feature type="domain" description="Peptidase S33 tripeptidyl aminopeptidase-like C-terminal" evidence="4">
    <location>
        <begin position="430"/>
        <end position="530"/>
    </location>
</feature>
<dbReference type="GO" id="GO:0016787">
    <property type="term" value="F:hydrolase activity"/>
    <property type="evidence" value="ECO:0007669"/>
    <property type="project" value="UniProtKB-KW"/>
</dbReference>
<proteinExistence type="inferred from homology"/>
<sequence length="588" mass="64169">MSAEYHTNINSRPSAHCLTPLNDVGATKKLASSTTGSQHALNNAVGGFSWCKLASMKDLTWTTCYDGHECARLMVPLDYADPDGRQASIALLRKPAAVSKDSGLYRGPILINPGGPGASGVDMVINWGDRFSKILGPQFDLVGFDPRGVARSTPGVTFFKTEAEAALWWQQIPTAANNSNEGIARPWAQGRLLGQLAVESDDGYLRHINSENTAQDMLSIVNAHGLEKLQYWGFSYGTVLGLTFATLFPDKVERIAVDGVVDIEDFFQGLYLTGFEDTNKALKSFFTGCADTGPDNCPFWAPTADDIERNLTTILQSLRSRPIPVRTERGYGLFDYSTLRDLLFSLLYKPYAFFPLLAQGLADLARGDASLFFDISNSGIFECKCDEKDAVSGQLREANAAIHCNDGGNYLEDLDAADGYLKQLAESTSWADGWAMKRLFCASWPKFHNRILHGPINVSTSHPILLIGTTADPVTPLRGAKKMSTFFDRSVVLTQDSAGHGSVSAPSTCTQKYIRDYFVSGSLPPPDTVCRPDVLPFPPADLHPGPHSSERQVAFDASFSSAEREIFAAVHAMSKDRHGPVSKPLWSM</sequence>
<keyword evidence="6" id="KW-1185">Reference proteome</keyword>
<dbReference type="SUPFAM" id="SSF53474">
    <property type="entry name" value="alpha/beta-Hydrolases"/>
    <property type="match status" value="1"/>
</dbReference>
<keyword evidence="2" id="KW-0378">Hydrolase</keyword>
<dbReference type="EMBL" id="JAACJJ010000057">
    <property type="protein sequence ID" value="KAF5311126.1"/>
    <property type="molecule type" value="Genomic_DNA"/>
</dbReference>
<accession>A0A8H5ESW1</accession>
<feature type="domain" description="AB hydrolase-1" evidence="3">
    <location>
        <begin position="108"/>
        <end position="267"/>
    </location>
</feature>
<comment type="similarity">
    <text evidence="1">Belongs to the peptidase S33 family.</text>
</comment>
<evidence type="ECO:0000313" key="6">
    <source>
        <dbReference type="Proteomes" id="UP000567179"/>
    </source>
</evidence>
<evidence type="ECO:0000259" key="4">
    <source>
        <dbReference type="Pfam" id="PF08386"/>
    </source>
</evidence>
<dbReference type="InterPro" id="IPR013595">
    <property type="entry name" value="Pept_S33_TAP-like_C"/>
</dbReference>
<dbReference type="PANTHER" id="PTHR43248">
    <property type="entry name" value="2-SUCCINYL-6-HYDROXY-2,4-CYCLOHEXADIENE-1-CARBOXYLATE SYNTHASE"/>
    <property type="match status" value="1"/>
</dbReference>
<dbReference type="PANTHER" id="PTHR43248:SF25">
    <property type="entry name" value="AB HYDROLASE-1 DOMAIN-CONTAINING PROTEIN-RELATED"/>
    <property type="match status" value="1"/>
</dbReference>
<evidence type="ECO:0000256" key="1">
    <source>
        <dbReference type="ARBA" id="ARBA00010088"/>
    </source>
</evidence>
<evidence type="ECO:0008006" key="7">
    <source>
        <dbReference type="Google" id="ProtNLM"/>
    </source>
</evidence>
<gene>
    <name evidence="5" type="ORF">D9619_008075</name>
</gene>
<protein>
    <recommendedName>
        <fullName evidence="7">AB hydrolase-1 domain-containing protein</fullName>
    </recommendedName>
</protein>
<dbReference type="OrthoDB" id="425534at2759"/>
<evidence type="ECO:0000313" key="5">
    <source>
        <dbReference type="EMBL" id="KAF5311126.1"/>
    </source>
</evidence>
<dbReference type="Gene3D" id="3.40.50.1820">
    <property type="entry name" value="alpha/beta hydrolase"/>
    <property type="match status" value="1"/>
</dbReference>
<dbReference type="InterPro" id="IPR051601">
    <property type="entry name" value="Serine_prot/Carboxylest_S33"/>
</dbReference>
<evidence type="ECO:0000256" key="2">
    <source>
        <dbReference type="ARBA" id="ARBA00022801"/>
    </source>
</evidence>
<dbReference type="Proteomes" id="UP000567179">
    <property type="component" value="Unassembled WGS sequence"/>
</dbReference>
<organism evidence="5 6">
    <name type="scientific">Psilocybe cf. subviscida</name>
    <dbReference type="NCBI Taxonomy" id="2480587"/>
    <lineage>
        <taxon>Eukaryota</taxon>
        <taxon>Fungi</taxon>
        <taxon>Dikarya</taxon>
        <taxon>Basidiomycota</taxon>
        <taxon>Agaricomycotina</taxon>
        <taxon>Agaricomycetes</taxon>
        <taxon>Agaricomycetidae</taxon>
        <taxon>Agaricales</taxon>
        <taxon>Agaricineae</taxon>
        <taxon>Strophariaceae</taxon>
        <taxon>Psilocybe</taxon>
    </lineage>
</organism>
<reference evidence="5 6" key="1">
    <citation type="journal article" date="2020" name="ISME J.">
        <title>Uncovering the hidden diversity of litter-decomposition mechanisms in mushroom-forming fungi.</title>
        <authorList>
            <person name="Floudas D."/>
            <person name="Bentzer J."/>
            <person name="Ahren D."/>
            <person name="Johansson T."/>
            <person name="Persson P."/>
            <person name="Tunlid A."/>
        </authorList>
    </citation>
    <scope>NUCLEOTIDE SEQUENCE [LARGE SCALE GENOMIC DNA]</scope>
    <source>
        <strain evidence="5 6">CBS 101986</strain>
    </source>
</reference>
<dbReference type="InterPro" id="IPR029058">
    <property type="entry name" value="AB_hydrolase_fold"/>
</dbReference>
<comment type="caution">
    <text evidence="5">The sequence shown here is derived from an EMBL/GenBank/DDBJ whole genome shotgun (WGS) entry which is preliminary data.</text>
</comment>
<dbReference type="Pfam" id="PF00561">
    <property type="entry name" value="Abhydrolase_1"/>
    <property type="match status" value="1"/>
</dbReference>
<dbReference type="InterPro" id="IPR000073">
    <property type="entry name" value="AB_hydrolase_1"/>
</dbReference>